<dbReference type="EMBL" id="JAGEVG010000016">
    <property type="protein sequence ID" value="MBO3099356.1"/>
    <property type="molecule type" value="Genomic_DNA"/>
</dbReference>
<keyword evidence="2" id="KW-1185">Reference proteome</keyword>
<accession>A0ABS3SUJ5</accession>
<evidence type="ECO:0008006" key="3">
    <source>
        <dbReference type="Google" id="ProtNLM"/>
    </source>
</evidence>
<dbReference type="Proteomes" id="UP000681315">
    <property type="component" value="Unassembled WGS sequence"/>
</dbReference>
<reference evidence="1 2" key="1">
    <citation type="submission" date="2021-03" db="EMBL/GenBank/DDBJ databases">
        <title>Gelidibacter sp. nov., isolated from costal sediment.</title>
        <authorList>
            <person name="Lun K.-Y."/>
        </authorList>
    </citation>
    <scope>NUCLEOTIDE SEQUENCE [LARGE SCALE GENOMIC DNA]</scope>
    <source>
        <strain evidence="1 2">DF109</strain>
    </source>
</reference>
<dbReference type="RefSeq" id="WP_208234471.1">
    <property type="nucleotide sequence ID" value="NZ_JAGEVG010000016.1"/>
</dbReference>
<evidence type="ECO:0000313" key="1">
    <source>
        <dbReference type="EMBL" id="MBO3099356.1"/>
    </source>
</evidence>
<sequence>MTKPLKITLITLCALLVLSIVGYFVANAIVSSKVENFLKTELPENLSVDYESLDVSIWSGNVLMVQPKILNKGSHTSKTNIEVELDTILVDGFGLWSYLINDKINVKTVQLRSPKLIYNHNSAIPKDEYKSSSKEELKQDIKVDRFNIQDAEIIIKDVETDSLLFQAERLTINVMAVAIDNASVKKRIPFNYDGYNISYSDLFYSMGEYENLKIASANITQDEAVFKEMKIYTKYSKQKFDNMIAIERDHFDVSITSLVLEGQKFGYEKDSIFYFKSPKITLENPEMHIYRNKLIADDLTRKKLYSRMLRELKFDLTLSAINLKNATIVYSEKVNADMGAGQLSFTKMNADIKNISNTYGESEKTTLDIDAIFMVQTPLKVKWEFVVNNVNDAFVFRVDLGKLPAADLNAFSQPNLKVNLEGELLQTYATVSGDANTSRVDMKANYEDFKVEILDGEGEKKNTILSAIANLFIAKNSDRASDGFREGNKEGIERDHTKSIFNFLWLSIKSGLASVLTGDGKINK</sequence>
<evidence type="ECO:0000313" key="2">
    <source>
        <dbReference type="Proteomes" id="UP000681315"/>
    </source>
</evidence>
<protein>
    <recommendedName>
        <fullName evidence="3">DUF748 domain-containing protein</fullName>
    </recommendedName>
</protein>
<name>A0ABS3SUJ5_9FLAO</name>
<proteinExistence type="predicted"/>
<organism evidence="1 2">
    <name type="scientific">Gelidibacter pelagius</name>
    <dbReference type="NCBI Taxonomy" id="2819985"/>
    <lineage>
        <taxon>Bacteria</taxon>
        <taxon>Pseudomonadati</taxon>
        <taxon>Bacteroidota</taxon>
        <taxon>Flavobacteriia</taxon>
        <taxon>Flavobacteriales</taxon>
        <taxon>Flavobacteriaceae</taxon>
        <taxon>Gelidibacter</taxon>
    </lineage>
</organism>
<comment type="caution">
    <text evidence="1">The sequence shown here is derived from an EMBL/GenBank/DDBJ whole genome shotgun (WGS) entry which is preliminary data.</text>
</comment>
<gene>
    <name evidence="1" type="ORF">J4051_13830</name>
</gene>